<feature type="compositionally biased region" description="Basic residues" evidence="1">
    <location>
        <begin position="151"/>
        <end position="162"/>
    </location>
</feature>
<name>A0A6J4QUM0_9ACTN</name>
<reference evidence="2" key="1">
    <citation type="submission" date="2020-02" db="EMBL/GenBank/DDBJ databases">
        <authorList>
            <person name="Meier V. D."/>
        </authorList>
    </citation>
    <scope>NUCLEOTIDE SEQUENCE</scope>
    <source>
        <strain evidence="2">AVDCRST_MAG14</strain>
    </source>
</reference>
<feature type="compositionally biased region" description="Basic and acidic residues" evidence="1">
    <location>
        <begin position="19"/>
        <end position="32"/>
    </location>
</feature>
<feature type="non-terminal residue" evidence="2">
    <location>
        <position position="162"/>
    </location>
</feature>
<sequence>EQRETIPPGDRPGHRARRDHAPGRDRDSRRLGEGGYEGPAREQHPRRTGGRRRGAPGRFRERRAPPCLRVARLPEDHGGRLFCLRGRGQVGGILRRICRDSGERGDDDGGIQDRTRQERGRRRPQDGPRWGLERRRHRERKGGRYREPPRPLRRHRGPGTGL</sequence>
<gene>
    <name evidence="2" type="ORF">AVDCRST_MAG14-1547</name>
</gene>
<evidence type="ECO:0000256" key="1">
    <source>
        <dbReference type="SAM" id="MobiDB-lite"/>
    </source>
</evidence>
<accession>A0A6J4QUM0</accession>
<dbReference type="AlphaFoldDB" id="A0A6J4QUM0"/>
<feature type="region of interest" description="Disordered" evidence="1">
    <location>
        <begin position="97"/>
        <end position="162"/>
    </location>
</feature>
<dbReference type="EMBL" id="CADCVG010000063">
    <property type="protein sequence ID" value="CAA9455474.1"/>
    <property type="molecule type" value="Genomic_DNA"/>
</dbReference>
<feature type="region of interest" description="Disordered" evidence="1">
    <location>
        <begin position="1"/>
        <end position="67"/>
    </location>
</feature>
<feature type="compositionally biased region" description="Basic and acidic residues" evidence="1">
    <location>
        <begin position="111"/>
        <end position="126"/>
    </location>
</feature>
<organism evidence="2">
    <name type="scientific">uncultured Rubrobacteraceae bacterium</name>
    <dbReference type="NCBI Taxonomy" id="349277"/>
    <lineage>
        <taxon>Bacteria</taxon>
        <taxon>Bacillati</taxon>
        <taxon>Actinomycetota</taxon>
        <taxon>Rubrobacteria</taxon>
        <taxon>Rubrobacterales</taxon>
        <taxon>Rubrobacteraceae</taxon>
        <taxon>environmental samples</taxon>
    </lineage>
</organism>
<feature type="non-terminal residue" evidence="2">
    <location>
        <position position="1"/>
    </location>
</feature>
<proteinExistence type="predicted"/>
<protein>
    <submittedName>
        <fullName evidence="2">CBS domain protein</fullName>
    </submittedName>
</protein>
<evidence type="ECO:0000313" key="2">
    <source>
        <dbReference type="EMBL" id="CAA9455474.1"/>
    </source>
</evidence>
<feature type="compositionally biased region" description="Basic residues" evidence="1">
    <location>
        <begin position="46"/>
        <end position="55"/>
    </location>
</feature>